<dbReference type="GO" id="GO:0051015">
    <property type="term" value="F:actin filament binding"/>
    <property type="evidence" value="ECO:0007669"/>
    <property type="project" value="TreeGrafter"/>
</dbReference>
<sequence>MTLPASHPAVKVKKPIQTKFRMPVFNWVALKPSQIDGTVFTELNDEKVLQELDMSDFEEQFKTKAQGPALDISALKVKATQKAPSKVTLMESNRAKNLAITLRKGGRSIQDICTAIETYDQQALSLDFLELLLRFLPTEYERTLIGKFEREQQPPEELSDEDQFMIRFSKIPRLAERMNVMIFLGNFNDTAQLLMPIVLAFGNYMNSSKRGAAYGFRLQSLDALLEMKSTDRKQTLLHYLVRVITEKYPELTGFHTELHFLDKAGSVSLDSVLQDVRSLQQGMELTRKEFMRQDDSPVLKEFLKANSEVMEKLQADSKTAKEAYESAVEYFGENPKNSPPTTFFPMFMRFIRAYKKAEQDIELWKKQEAAAKEAESSPNGSEDQLDTKSPMQKARRQQMDMIAELKKKQMVKEPLIYEGKDGAIEDIISGEGQGVSPGAWRSESLARPCQNRVPWGAGPLGGCHGLSHSPAMAGREHSAGRDPETVRAGQLLGRWELEIQGWAPSSAAPARGFDAWGFGTDSAAAKWVQLGEPPWRGL</sequence>
<dbReference type="GO" id="GO:0016477">
    <property type="term" value="P:cell migration"/>
    <property type="evidence" value="ECO:0007669"/>
    <property type="project" value="TreeGrafter"/>
</dbReference>
<evidence type="ECO:0000256" key="2">
    <source>
        <dbReference type="SAM" id="MobiDB-lite"/>
    </source>
</evidence>
<feature type="compositionally biased region" description="Polar residues" evidence="2">
    <location>
        <begin position="376"/>
        <end position="390"/>
    </location>
</feature>
<evidence type="ECO:0000313" key="4">
    <source>
        <dbReference type="Ensembl" id="ENSCMMP00000021886.1"/>
    </source>
</evidence>
<evidence type="ECO:0000259" key="3">
    <source>
        <dbReference type="PROSITE" id="PS51444"/>
    </source>
</evidence>
<dbReference type="InterPro" id="IPR042201">
    <property type="entry name" value="FH2_Formin_sf"/>
</dbReference>
<dbReference type="GO" id="GO:0008360">
    <property type="term" value="P:regulation of cell shape"/>
    <property type="evidence" value="ECO:0007669"/>
    <property type="project" value="TreeGrafter"/>
</dbReference>
<proteinExistence type="inferred from homology"/>
<dbReference type="GO" id="GO:0005829">
    <property type="term" value="C:cytosol"/>
    <property type="evidence" value="ECO:0007669"/>
    <property type="project" value="TreeGrafter"/>
</dbReference>
<reference evidence="4" key="2">
    <citation type="submission" date="2025-09" db="UniProtKB">
        <authorList>
            <consortium name="Ensembl"/>
        </authorList>
    </citation>
    <scope>IDENTIFICATION</scope>
</reference>
<evidence type="ECO:0000313" key="5">
    <source>
        <dbReference type="Proteomes" id="UP000694556"/>
    </source>
</evidence>
<dbReference type="Proteomes" id="UP000694556">
    <property type="component" value="Unassembled WGS sequence"/>
</dbReference>
<dbReference type="Ensembl" id="ENSCMMT00000023977.1">
    <property type="protein sequence ID" value="ENSCMMP00000021886.1"/>
    <property type="gene ID" value="ENSCMMG00000013736.1"/>
</dbReference>
<dbReference type="Pfam" id="PF02181">
    <property type="entry name" value="FH2"/>
    <property type="match status" value="1"/>
</dbReference>
<dbReference type="PROSITE" id="PS51444">
    <property type="entry name" value="FH2"/>
    <property type="match status" value="1"/>
</dbReference>
<comment type="similarity">
    <text evidence="1">Belongs to the formin homology family.</text>
</comment>
<dbReference type="GO" id="GO:0030866">
    <property type="term" value="P:cortical actin cytoskeleton organization"/>
    <property type="evidence" value="ECO:0007669"/>
    <property type="project" value="TreeGrafter"/>
</dbReference>
<organism evidence="4 5">
    <name type="scientific">Cairina moschata</name>
    <name type="common">Muscovy duck</name>
    <dbReference type="NCBI Taxonomy" id="8855"/>
    <lineage>
        <taxon>Eukaryota</taxon>
        <taxon>Metazoa</taxon>
        <taxon>Chordata</taxon>
        <taxon>Craniata</taxon>
        <taxon>Vertebrata</taxon>
        <taxon>Euteleostomi</taxon>
        <taxon>Archelosauria</taxon>
        <taxon>Archosauria</taxon>
        <taxon>Dinosauria</taxon>
        <taxon>Saurischia</taxon>
        <taxon>Theropoda</taxon>
        <taxon>Coelurosauria</taxon>
        <taxon>Aves</taxon>
        <taxon>Neognathae</taxon>
        <taxon>Galloanserae</taxon>
        <taxon>Anseriformes</taxon>
        <taxon>Anatidae</taxon>
        <taxon>Anatinae</taxon>
        <taxon>Cairina</taxon>
    </lineage>
</organism>
<dbReference type="SUPFAM" id="SSF101447">
    <property type="entry name" value="Formin homology 2 domain (FH2 domain)"/>
    <property type="match status" value="1"/>
</dbReference>
<dbReference type="SMART" id="SM00498">
    <property type="entry name" value="FH2"/>
    <property type="match status" value="1"/>
</dbReference>
<dbReference type="InterPro" id="IPR015425">
    <property type="entry name" value="FH2_Formin"/>
</dbReference>
<reference evidence="4" key="1">
    <citation type="submission" date="2025-08" db="UniProtKB">
        <authorList>
            <consortium name="Ensembl"/>
        </authorList>
    </citation>
    <scope>IDENTIFICATION</scope>
</reference>
<dbReference type="AlphaFoldDB" id="A0A8C3CK65"/>
<feature type="domain" description="FH2" evidence="3">
    <location>
        <begin position="12"/>
        <end position="380"/>
    </location>
</feature>
<keyword evidence="5" id="KW-1185">Reference proteome</keyword>
<dbReference type="Gene3D" id="1.20.58.2220">
    <property type="entry name" value="Formin, FH2 domain"/>
    <property type="match status" value="2"/>
</dbReference>
<dbReference type="InterPro" id="IPR043592">
    <property type="entry name" value="FMNL_animal"/>
</dbReference>
<accession>A0A8C3CK65</accession>
<dbReference type="PANTHER" id="PTHR45857">
    <property type="entry name" value="FORMIN-LIKE PROTEIN"/>
    <property type="match status" value="1"/>
</dbReference>
<dbReference type="PANTHER" id="PTHR45857:SF2">
    <property type="entry name" value="FORMIN-LIKE PROTEIN 1"/>
    <property type="match status" value="1"/>
</dbReference>
<feature type="region of interest" description="Disordered" evidence="2">
    <location>
        <begin position="368"/>
        <end position="396"/>
    </location>
</feature>
<name>A0A8C3CK65_CAIMO</name>
<evidence type="ECO:0000256" key="1">
    <source>
        <dbReference type="ARBA" id="ARBA00023449"/>
    </source>
</evidence>
<protein>
    <recommendedName>
        <fullName evidence="3">FH2 domain-containing protein</fullName>
    </recommendedName>
</protein>